<evidence type="ECO:0000256" key="1">
    <source>
        <dbReference type="HAMAP-Rule" id="MF_01526"/>
    </source>
</evidence>
<protein>
    <recommendedName>
        <fullName evidence="1">UPF0342 protein PQ472_04615</fullName>
    </recommendedName>
</protein>
<dbReference type="Pfam" id="PF06133">
    <property type="entry name" value="Com_YlbF"/>
    <property type="match status" value="1"/>
</dbReference>
<dbReference type="SUPFAM" id="SSF158622">
    <property type="entry name" value="YheA/YmcA-like"/>
    <property type="match status" value="1"/>
</dbReference>
<evidence type="ECO:0000313" key="3">
    <source>
        <dbReference type="Proteomes" id="UP001220377"/>
    </source>
</evidence>
<gene>
    <name evidence="2" type="ORF">PQ472_04615</name>
</gene>
<dbReference type="RefSeq" id="WP_274261716.1">
    <property type="nucleotide sequence ID" value="NZ_CP117884.1"/>
</dbReference>
<dbReference type="HAMAP" id="MF_01526">
    <property type="entry name" value="UPF0342"/>
    <property type="match status" value="1"/>
</dbReference>
<sequence length="114" mass="12763">MDVMDKASEMAAAIKETTEYLDLKQAFDMLKLDAVAYGVFQNFEMKQSELQQKAAQGVKISDEEMQELQTVGAKLQTSEAIVKLMDKEQAMAQLMDKLNGVVNAPIAELYRPQN</sequence>
<proteinExistence type="inferred from homology"/>
<dbReference type="Proteomes" id="UP001220377">
    <property type="component" value="Chromosome"/>
</dbReference>
<keyword evidence="3" id="KW-1185">Reference proteome</keyword>
<comment type="similarity">
    <text evidence="1">Belongs to the UPF0342 family.</text>
</comment>
<organism evidence="2 3">
    <name type="scientific">Lacticaseibacillus pabuli</name>
    <dbReference type="NCBI Taxonomy" id="3025672"/>
    <lineage>
        <taxon>Bacteria</taxon>
        <taxon>Bacillati</taxon>
        <taxon>Bacillota</taxon>
        <taxon>Bacilli</taxon>
        <taxon>Lactobacillales</taxon>
        <taxon>Lactobacillaceae</taxon>
        <taxon>Lacticaseibacillus</taxon>
    </lineage>
</organism>
<dbReference type="EMBL" id="CP117884">
    <property type="protein sequence ID" value="WDF83521.1"/>
    <property type="molecule type" value="Genomic_DNA"/>
</dbReference>
<accession>A0ABY7WTS6</accession>
<dbReference type="InterPro" id="IPR023378">
    <property type="entry name" value="YheA/YmcA-like_dom_sf"/>
</dbReference>
<dbReference type="InterPro" id="IPR010368">
    <property type="entry name" value="Com_YlbF"/>
</dbReference>
<reference evidence="2 3" key="1">
    <citation type="submission" date="2023-02" db="EMBL/GenBank/DDBJ databases">
        <title>Genome sequence of Lacticaseibacillus sp. KACC 23028.</title>
        <authorList>
            <person name="Kim S."/>
            <person name="Heo J."/>
            <person name="Kwon S.-W."/>
        </authorList>
    </citation>
    <scope>NUCLEOTIDE SEQUENCE [LARGE SCALE GENOMIC DNA]</scope>
    <source>
        <strain evidence="2 3">KACC 23028</strain>
    </source>
</reference>
<evidence type="ECO:0000313" key="2">
    <source>
        <dbReference type="EMBL" id="WDF83521.1"/>
    </source>
</evidence>
<name>A0ABY7WTS6_9LACO</name>
<dbReference type="Gene3D" id="1.20.1500.10">
    <property type="entry name" value="YheA/YmcA-like"/>
    <property type="match status" value="1"/>
</dbReference>